<dbReference type="PROSITE" id="PS00710">
    <property type="entry name" value="PGM_PMM"/>
    <property type="match status" value="1"/>
</dbReference>
<reference evidence="16" key="1">
    <citation type="submission" date="2020-10" db="EMBL/GenBank/DDBJ databases">
        <authorList>
            <person name="Gilroy R."/>
        </authorList>
    </citation>
    <scope>NUCLEOTIDE SEQUENCE</scope>
    <source>
        <strain evidence="16">ChiSxjej1B13-7041</strain>
    </source>
</reference>
<sequence>MDYKEIYESWLNNPYIDEATKEELRSISGDEQEIKERFYMDLEFGTAGLRGIIGAGTNRMNPYVVRKATQGLANYIKGVGKESQGVAIAFDSRRMSPEFAQEAALCLAANGIKAYIFESLRPTPELSFAVRKLGCVAGINITASHNPPEYNGYKVYWEDGAQITPPHDSGIMAEVKAISEYSEATMKTMDKDAAVAAGLYQVIGQAIDDAYMEELKSQVLHMDAIQETAKELKIVYTPLHGTGNIPARRVLKELGFENVYVVKEQELPDGNFPTVSYPNPEAAEAFELGLKLAQEVDADLVLATDPDADRLGVRVKDKNGEYHDLTGNMSGCLLANYEIEQRKALKGLPEDGALIKTIVTTNMADAIAKYYGVKVIEVLTGFKWIGQQILGFENSGKGTYLFGFEESYGCLIGTHARDKDAIVATMALCEAAAYYKTQGKTLWDAMIDMYEKYGYYKDAIKTVTLKGIEGLAKIQEVMNNLRENPPKKIGDYQVLSFRDYKKDTITDLATGEVKATGLPNSNVLYFDLNDDAWVCARPSGTEPKLKFYYGIKGTSLEDADQRSAALGDQVLAIINEMLA</sequence>
<organism evidence="16 17">
    <name type="scientific">Candidatus Egerieimonas intestinavium</name>
    <dbReference type="NCBI Taxonomy" id="2840777"/>
    <lineage>
        <taxon>Bacteria</taxon>
        <taxon>Bacillati</taxon>
        <taxon>Bacillota</taxon>
        <taxon>Clostridia</taxon>
        <taxon>Lachnospirales</taxon>
        <taxon>Lachnospiraceae</taxon>
        <taxon>Lachnospiraceae incertae sedis</taxon>
        <taxon>Candidatus Egerieimonas</taxon>
    </lineage>
</organism>
<evidence type="ECO:0000313" key="17">
    <source>
        <dbReference type="Proteomes" id="UP000886841"/>
    </source>
</evidence>
<evidence type="ECO:0000313" key="16">
    <source>
        <dbReference type="EMBL" id="HIR92782.1"/>
    </source>
</evidence>
<dbReference type="Gene3D" id="3.30.310.50">
    <property type="entry name" value="Alpha-D-phosphohexomutase, C-terminal domain"/>
    <property type="match status" value="1"/>
</dbReference>
<dbReference type="Pfam" id="PF02878">
    <property type="entry name" value="PGM_PMM_I"/>
    <property type="match status" value="1"/>
</dbReference>
<protein>
    <recommendedName>
        <fullName evidence="9">Phosphoglucomutase</fullName>
    </recommendedName>
    <alternativeName>
        <fullName evidence="11">Alpha-phosphoglucomutase</fullName>
    </alternativeName>
    <alternativeName>
        <fullName evidence="10">Glucose phosphomutase</fullName>
    </alternativeName>
</protein>
<dbReference type="EMBL" id="DVHU01000045">
    <property type="protein sequence ID" value="HIR92782.1"/>
    <property type="molecule type" value="Genomic_DNA"/>
</dbReference>
<keyword evidence="7 12" id="KW-0460">Magnesium</keyword>
<accession>A0A9D1EJI2</accession>
<dbReference type="PANTHER" id="PTHR45745:SF1">
    <property type="entry name" value="PHOSPHOGLUCOMUTASE 2B-RELATED"/>
    <property type="match status" value="1"/>
</dbReference>
<dbReference type="InterPro" id="IPR036900">
    <property type="entry name" value="A-D-PHexomutase_C_sf"/>
</dbReference>
<comment type="similarity">
    <text evidence="4 12">Belongs to the phosphohexose mutase family.</text>
</comment>
<dbReference type="InterPro" id="IPR005844">
    <property type="entry name" value="A-D-PHexomutase_a/b/a-I"/>
</dbReference>
<comment type="cofactor">
    <cofactor evidence="1">
        <name>Mg(2+)</name>
        <dbReference type="ChEBI" id="CHEBI:18420"/>
    </cofactor>
</comment>
<evidence type="ECO:0000256" key="2">
    <source>
        <dbReference type="ARBA" id="ARBA00005164"/>
    </source>
</evidence>
<dbReference type="CDD" id="cd05799">
    <property type="entry name" value="PGM2"/>
    <property type="match status" value="1"/>
</dbReference>
<proteinExistence type="inferred from homology"/>
<evidence type="ECO:0000256" key="10">
    <source>
        <dbReference type="ARBA" id="ARBA00041398"/>
    </source>
</evidence>
<feature type="domain" description="Alpha-D-phosphohexomutase alpha/beta/alpha" evidence="15">
    <location>
        <begin position="327"/>
        <end position="453"/>
    </location>
</feature>
<dbReference type="InterPro" id="IPR005845">
    <property type="entry name" value="A-D-PHexomutase_a/b/a-II"/>
</dbReference>
<evidence type="ECO:0000259" key="15">
    <source>
        <dbReference type="Pfam" id="PF02880"/>
    </source>
</evidence>
<dbReference type="Pfam" id="PF02879">
    <property type="entry name" value="PGM_PMM_II"/>
    <property type="match status" value="1"/>
</dbReference>
<evidence type="ECO:0000256" key="8">
    <source>
        <dbReference type="ARBA" id="ARBA00023235"/>
    </source>
</evidence>
<keyword evidence="5" id="KW-0597">Phosphoprotein</keyword>
<comment type="caution">
    <text evidence="16">The sequence shown here is derived from an EMBL/GenBank/DDBJ whole genome shotgun (WGS) entry which is preliminary data.</text>
</comment>
<evidence type="ECO:0000259" key="14">
    <source>
        <dbReference type="Pfam" id="PF02879"/>
    </source>
</evidence>
<evidence type="ECO:0000256" key="6">
    <source>
        <dbReference type="ARBA" id="ARBA00022723"/>
    </source>
</evidence>
<keyword evidence="6 12" id="KW-0479">Metal-binding</keyword>
<evidence type="ECO:0000256" key="4">
    <source>
        <dbReference type="ARBA" id="ARBA00010231"/>
    </source>
</evidence>
<dbReference type="InterPro" id="IPR005846">
    <property type="entry name" value="A-D-PHexomutase_a/b/a-III"/>
</dbReference>
<comment type="pathway">
    <text evidence="3">Lipid metabolism.</text>
</comment>
<dbReference type="PANTHER" id="PTHR45745">
    <property type="entry name" value="PHOSPHOMANNOMUTASE 45A"/>
    <property type="match status" value="1"/>
</dbReference>
<dbReference type="PRINTS" id="PR00509">
    <property type="entry name" value="PGMPMM"/>
</dbReference>
<feature type="domain" description="Alpha-D-phosphohexomutase alpha/beta/alpha" evidence="13">
    <location>
        <begin position="43"/>
        <end position="181"/>
    </location>
</feature>
<evidence type="ECO:0000259" key="13">
    <source>
        <dbReference type="Pfam" id="PF02878"/>
    </source>
</evidence>
<dbReference type="SUPFAM" id="SSF53738">
    <property type="entry name" value="Phosphoglucomutase, first 3 domains"/>
    <property type="match status" value="3"/>
</dbReference>
<feature type="domain" description="Alpha-D-phosphohexomutase alpha/beta/alpha" evidence="14">
    <location>
        <begin position="209"/>
        <end position="319"/>
    </location>
</feature>
<dbReference type="GO" id="GO:0006166">
    <property type="term" value="P:purine ribonucleoside salvage"/>
    <property type="evidence" value="ECO:0007669"/>
    <property type="project" value="TreeGrafter"/>
</dbReference>
<dbReference type="Gene3D" id="3.40.120.10">
    <property type="entry name" value="Alpha-D-Glucose-1,6-Bisphosphate, subunit A, domain 3"/>
    <property type="match status" value="3"/>
</dbReference>
<evidence type="ECO:0000256" key="5">
    <source>
        <dbReference type="ARBA" id="ARBA00022553"/>
    </source>
</evidence>
<dbReference type="SUPFAM" id="SSF55957">
    <property type="entry name" value="Phosphoglucomutase, C-terminal domain"/>
    <property type="match status" value="1"/>
</dbReference>
<dbReference type="AlphaFoldDB" id="A0A9D1EJI2"/>
<evidence type="ECO:0000256" key="1">
    <source>
        <dbReference type="ARBA" id="ARBA00001946"/>
    </source>
</evidence>
<dbReference type="GO" id="GO:0008973">
    <property type="term" value="F:phosphopentomutase activity"/>
    <property type="evidence" value="ECO:0007669"/>
    <property type="project" value="TreeGrafter"/>
</dbReference>
<dbReference type="Pfam" id="PF02880">
    <property type="entry name" value="PGM_PMM_III"/>
    <property type="match status" value="1"/>
</dbReference>
<dbReference type="GO" id="GO:0005975">
    <property type="term" value="P:carbohydrate metabolic process"/>
    <property type="evidence" value="ECO:0007669"/>
    <property type="project" value="InterPro"/>
</dbReference>
<dbReference type="GO" id="GO:0000287">
    <property type="term" value="F:magnesium ion binding"/>
    <property type="evidence" value="ECO:0007669"/>
    <property type="project" value="InterPro"/>
</dbReference>
<dbReference type="InterPro" id="IPR016055">
    <property type="entry name" value="A-D-PHexomutase_a/b/a-I/II/III"/>
</dbReference>
<evidence type="ECO:0000256" key="9">
    <source>
        <dbReference type="ARBA" id="ARBA00039995"/>
    </source>
</evidence>
<keyword evidence="8" id="KW-0413">Isomerase</keyword>
<gene>
    <name evidence="16" type="ORF">IAB98_05120</name>
</gene>
<name>A0A9D1EJI2_9FIRM</name>
<dbReference type="Proteomes" id="UP000886841">
    <property type="component" value="Unassembled WGS sequence"/>
</dbReference>
<evidence type="ECO:0000256" key="3">
    <source>
        <dbReference type="ARBA" id="ARBA00005189"/>
    </source>
</evidence>
<comment type="pathway">
    <text evidence="2">Glycolipid metabolism; diglucosyl-diacylglycerol biosynthesis.</text>
</comment>
<dbReference type="InterPro" id="IPR016066">
    <property type="entry name" value="A-D-PHexomutase_CS"/>
</dbReference>
<dbReference type="InterPro" id="IPR005841">
    <property type="entry name" value="Alpha-D-phosphohexomutase_SF"/>
</dbReference>
<reference evidence="16" key="2">
    <citation type="journal article" date="2021" name="PeerJ">
        <title>Extensive microbial diversity within the chicken gut microbiome revealed by metagenomics and culture.</title>
        <authorList>
            <person name="Gilroy R."/>
            <person name="Ravi A."/>
            <person name="Getino M."/>
            <person name="Pursley I."/>
            <person name="Horton D.L."/>
            <person name="Alikhan N.F."/>
            <person name="Baker D."/>
            <person name="Gharbi K."/>
            <person name="Hall N."/>
            <person name="Watson M."/>
            <person name="Adriaenssens E.M."/>
            <person name="Foster-Nyarko E."/>
            <person name="Jarju S."/>
            <person name="Secka A."/>
            <person name="Antonio M."/>
            <person name="Oren A."/>
            <person name="Chaudhuri R.R."/>
            <person name="La Ragione R."/>
            <person name="Hildebrand F."/>
            <person name="Pallen M.J."/>
        </authorList>
    </citation>
    <scope>NUCLEOTIDE SEQUENCE</scope>
    <source>
        <strain evidence="16">ChiSxjej1B13-7041</strain>
    </source>
</reference>
<evidence type="ECO:0000256" key="11">
    <source>
        <dbReference type="ARBA" id="ARBA00041467"/>
    </source>
</evidence>
<evidence type="ECO:0000256" key="7">
    <source>
        <dbReference type="ARBA" id="ARBA00022842"/>
    </source>
</evidence>
<evidence type="ECO:0000256" key="12">
    <source>
        <dbReference type="RuleBase" id="RU004326"/>
    </source>
</evidence>